<proteinExistence type="predicted"/>
<dbReference type="EMBL" id="LS483372">
    <property type="protein sequence ID" value="SQF91298.1"/>
    <property type="molecule type" value="Genomic_DNA"/>
</dbReference>
<dbReference type="Proteomes" id="UP000248640">
    <property type="component" value="Chromosome 1"/>
</dbReference>
<dbReference type="AlphaFoldDB" id="A0A1T2ZG53"/>
<organism evidence="1 2">
    <name type="scientific">Pseudomonas fluorescens</name>
    <dbReference type="NCBI Taxonomy" id="294"/>
    <lineage>
        <taxon>Bacteria</taxon>
        <taxon>Pseudomonadati</taxon>
        <taxon>Pseudomonadota</taxon>
        <taxon>Gammaproteobacteria</taxon>
        <taxon>Pseudomonadales</taxon>
        <taxon>Pseudomonadaceae</taxon>
        <taxon>Pseudomonas</taxon>
    </lineage>
</organism>
<evidence type="ECO:0000313" key="2">
    <source>
        <dbReference type="Proteomes" id="UP000248640"/>
    </source>
</evidence>
<reference evidence="1 2" key="1">
    <citation type="submission" date="2018-06" db="EMBL/GenBank/DDBJ databases">
        <authorList>
            <consortium name="Pathogen Informatics"/>
            <person name="Doyle S."/>
        </authorList>
    </citation>
    <scope>NUCLEOTIDE SEQUENCE [LARGE SCALE GENOMIC DNA]</scope>
    <source>
        <strain evidence="1 2">NCTC10038</strain>
    </source>
</reference>
<sequence length="134" mass="14925">MSVTNSLSTNAQKAQFIGTIGEHPFETTTAQVEQTDNSIAFTTTHRDDGDGSEELYIRFSKAITPDEVRQLTGSRTDQVWVQLKRSENPRAYPYVEGSLTLNKISDHPFAVIGSVYAVTQDPELKLDVKFEVTV</sequence>
<name>A0A1T2ZG53_PSEFL</name>
<protein>
    <submittedName>
        <fullName evidence="1">Uncharacterized protein</fullName>
    </submittedName>
</protein>
<dbReference type="RefSeq" id="WP_053256359.1">
    <property type="nucleotide sequence ID" value="NZ_CBCRXZ010000037.1"/>
</dbReference>
<evidence type="ECO:0000313" key="1">
    <source>
        <dbReference type="EMBL" id="SQF91298.1"/>
    </source>
</evidence>
<accession>A0A1T2ZG53</accession>
<gene>
    <name evidence="1" type="ORF">NCTC10038_02723</name>
</gene>
<dbReference type="GeneID" id="61638644"/>